<protein>
    <submittedName>
        <fullName evidence="1">Uncharacterized protein ssa6</fullName>
    </submittedName>
</protein>
<dbReference type="AlphaFoldDB" id="A0A699ZTP9"/>
<sequence length="89" mass="9514">MCRTCSETRVITALTASANHKSMHVRAKVASQLDGLMELNSGLARTLLASAPACLDRLFRTAAGFLEEVEGHCQAAVLTLPCHRPQPPA</sequence>
<evidence type="ECO:0000313" key="1">
    <source>
        <dbReference type="EMBL" id="GFH25741.1"/>
    </source>
</evidence>
<keyword evidence="2" id="KW-1185">Reference proteome</keyword>
<dbReference type="Proteomes" id="UP000485058">
    <property type="component" value="Unassembled WGS sequence"/>
</dbReference>
<comment type="caution">
    <text evidence="1">The sequence shown here is derived from an EMBL/GenBank/DDBJ whole genome shotgun (WGS) entry which is preliminary data.</text>
</comment>
<gene>
    <name evidence="1" type="ORF">HaLaN_23752</name>
</gene>
<name>A0A699ZTP9_HAELA</name>
<organism evidence="1 2">
    <name type="scientific">Haematococcus lacustris</name>
    <name type="common">Green alga</name>
    <name type="synonym">Haematococcus pluvialis</name>
    <dbReference type="NCBI Taxonomy" id="44745"/>
    <lineage>
        <taxon>Eukaryota</taxon>
        <taxon>Viridiplantae</taxon>
        <taxon>Chlorophyta</taxon>
        <taxon>core chlorophytes</taxon>
        <taxon>Chlorophyceae</taxon>
        <taxon>CS clade</taxon>
        <taxon>Chlamydomonadales</taxon>
        <taxon>Haematococcaceae</taxon>
        <taxon>Haematococcus</taxon>
    </lineage>
</organism>
<accession>A0A699ZTP9</accession>
<proteinExistence type="predicted"/>
<dbReference type="EMBL" id="BLLF01002906">
    <property type="protein sequence ID" value="GFH25741.1"/>
    <property type="molecule type" value="Genomic_DNA"/>
</dbReference>
<evidence type="ECO:0000313" key="2">
    <source>
        <dbReference type="Proteomes" id="UP000485058"/>
    </source>
</evidence>
<reference evidence="1 2" key="1">
    <citation type="submission" date="2020-02" db="EMBL/GenBank/DDBJ databases">
        <title>Draft genome sequence of Haematococcus lacustris strain NIES-144.</title>
        <authorList>
            <person name="Morimoto D."/>
            <person name="Nakagawa S."/>
            <person name="Yoshida T."/>
            <person name="Sawayama S."/>
        </authorList>
    </citation>
    <scope>NUCLEOTIDE SEQUENCE [LARGE SCALE GENOMIC DNA]</scope>
    <source>
        <strain evidence="1 2">NIES-144</strain>
    </source>
</reference>